<evidence type="ECO:0008006" key="4">
    <source>
        <dbReference type="Google" id="ProtNLM"/>
    </source>
</evidence>
<keyword evidence="1" id="KW-0472">Membrane</keyword>
<dbReference type="RefSeq" id="XP_021338580.1">
    <property type="nucleotide sequence ID" value="XM_021482011.1"/>
</dbReference>
<keyword evidence="3" id="KW-1185">Reference proteome</keyword>
<evidence type="ECO:0000313" key="3">
    <source>
        <dbReference type="Proteomes" id="UP000002899"/>
    </source>
</evidence>
<protein>
    <recommendedName>
        <fullName evidence="4">Peptidase A1 domain-containing protein</fullName>
    </recommendedName>
</protein>
<dbReference type="SUPFAM" id="SSF50630">
    <property type="entry name" value="Acid proteases"/>
    <property type="match status" value="1"/>
</dbReference>
<dbReference type="VEuPathDB" id="PiroplasmaDB:BMR1_03g02090"/>
<organism evidence="2 3">
    <name type="scientific">Babesia microti (strain RI)</name>
    <dbReference type="NCBI Taxonomy" id="1133968"/>
    <lineage>
        <taxon>Eukaryota</taxon>
        <taxon>Sar</taxon>
        <taxon>Alveolata</taxon>
        <taxon>Apicomplexa</taxon>
        <taxon>Aconoidasida</taxon>
        <taxon>Piroplasmida</taxon>
        <taxon>Babesiidae</taxon>
        <taxon>Babesia</taxon>
    </lineage>
</organism>
<dbReference type="EMBL" id="LN871598">
    <property type="protein sequence ID" value="SJK86420.1"/>
    <property type="molecule type" value="Genomic_DNA"/>
</dbReference>
<dbReference type="OrthoDB" id="441724at2759"/>
<dbReference type="InterPro" id="IPR021109">
    <property type="entry name" value="Peptidase_aspartic_dom_sf"/>
</dbReference>
<keyword evidence="1" id="KW-1133">Transmembrane helix</keyword>
<dbReference type="AlphaFoldDB" id="A0A1R4ABR5"/>
<evidence type="ECO:0000256" key="1">
    <source>
        <dbReference type="SAM" id="Phobius"/>
    </source>
</evidence>
<proteinExistence type="predicted"/>
<evidence type="ECO:0000313" key="2">
    <source>
        <dbReference type="EMBL" id="SJK86420.1"/>
    </source>
</evidence>
<dbReference type="SMR" id="A0A1R4ABR5"/>
<reference evidence="2 3" key="1">
    <citation type="journal article" date="2012" name="Nucleic Acids Res.">
        <title>Sequencing of the smallest Apicomplexan genome from the human pathogen Babesia microti.</title>
        <authorList>
            <person name="Cornillot E."/>
            <person name="Hadj-Kaddour K."/>
            <person name="Dassouli A."/>
            <person name="Noel B."/>
            <person name="Ranwez V."/>
            <person name="Vacherie B."/>
            <person name="Augagneur Y."/>
            <person name="Bres V."/>
            <person name="Duclos A."/>
            <person name="Randazzo S."/>
            <person name="Carcy B."/>
            <person name="Debierre-Grockiego F."/>
            <person name="Delbecq S."/>
            <person name="Moubri-Menage K."/>
            <person name="Shams-Eldin H."/>
            <person name="Usmani-Brown S."/>
            <person name="Bringaud F."/>
            <person name="Wincker P."/>
            <person name="Vivares C.P."/>
            <person name="Schwarz R.T."/>
            <person name="Schetters T.P."/>
            <person name="Krause P.J."/>
            <person name="Gorenflot A."/>
            <person name="Berry V."/>
            <person name="Barbe V."/>
            <person name="Ben Mamoun C."/>
        </authorList>
    </citation>
    <scope>NUCLEOTIDE SEQUENCE [LARGE SCALE GENOMIC DNA]</scope>
    <source>
        <strain evidence="2 3">RI</strain>
    </source>
</reference>
<dbReference type="Proteomes" id="UP000002899">
    <property type="component" value="Chromosome III"/>
</dbReference>
<name>A0A1R4ABR5_BABMR</name>
<reference evidence="2 3" key="2">
    <citation type="journal article" date="2013" name="PLoS ONE">
        <title>Whole genome mapping and re-organization of the nuclear and mitochondrial genomes of Babesia microti isolates.</title>
        <authorList>
            <person name="Cornillot E."/>
            <person name="Dassouli A."/>
            <person name="Garg A."/>
            <person name="Pachikara N."/>
            <person name="Randazzo S."/>
            <person name="Depoix D."/>
            <person name="Carcy B."/>
            <person name="Delbecq S."/>
            <person name="Frutos R."/>
            <person name="Silva J.C."/>
            <person name="Sutton R."/>
            <person name="Krause P.J."/>
            <person name="Mamoun C.B."/>
        </authorList>
    </citation>
    <scope>NUCLEOTIDE SEQUENCE [LARGE SCALE GENOMIC DNA]</scope>
    <source>
        <strain evidence="2 3">RI</strain>
    </source>
</reference>
<sequence length="515" mass="57751">MYAPSGATLALTLFAVLNIYFTFSYGKSSQSSTTIAIPVYLSEGGLTISVSVASKTHQLALSGRLEGIYLFSNKIPNCQNCYDPEKSNSAEWCNNPNEKCNPIISKFVCNRGKKLDYNWAVKTGPFAFDSLYYVPQNIQGYEQIQIESHAVSGSSFFNTNFNAPVKRTFLGTIPIALIASINSYPNWPLFKNISGIFGLVGPSLCCRESSIWWSIIGEYNNTFQIDIDGDFSQPKDFEQVGNLVLGASEDEFVWSNPRHIGGLYSDALMQFTVYNFKMCNVELFGQTSSNWEAIIDPTCRCLGLPKNFWLSLMKHLPVDPNDCLNDENLPRLCKLKSPFPKLPIISFTLKDDPRSPKLEIPLQSLLFKLNDNDTEQRLCIVPTDISGVNRSKAITTFPSIKFGYQVLRNFKVAVDQGNCKIGFLNRGKFIGSDEVCSAKVTCKGDQVYCAAMNTCLNPECSIWLLKSYDPNSGTCKFNMWAMVFLWITIALIGLIDIHSYLSYRRLLTHAKRLCK</sequence>
<dbReference type="GeneID" id="24425059"/>
<feature type="transmembrane region" description="Helical" evidence="1">
    <location>
        <begin position="479"/>
        <end position="503"/>
    </location>
</feature>
<reference evidence="2 3" key="3">
    <citation type="journal article" date="2016" name="Sci. Rep.">
        <title>Genome-wide diversity and gene expression profiling of Babesia microti isolates identify polymorphic genes that mediate host-pathogen interactions.</title>
        <authorList>
            <person name="Silva J.C."/>
            <person name="Cornillot E."/>
            <person name="McCracken C."/>
            <person name="Usmani-Brown S."/>
            <person name="Dwivedi A."/>
            <person name="Ifeonu O.O."/>
            <person name="Crabtree J."/>
            <person name="Gotia H.T."/>
            <person name="Virji A.Z."/>
            <person name="Reynes C."/>
            <person name="Colinge J."/>
            <person name="Kumar V."/>
            <person name="Lawres L."/>
            <person name="Pazzi J.E."/>
            <person name="Pablo J.V."/>
            <person name="Hung C."/>
            <person name="Brancato J."/>
            <person name="Kumari P."/>
            <person name="Orvis J."/>
            <person name="Tretina K."/>
            <person name="Chibucos M."/>
            <person name="Ott S."/>
            <person name="Sadzewicz L."/>
            <person name="Sengamalay N."/>
            <person name="Shetty A.C."/>
            <person name="Su Q."/>
            <person name="Tallon L."/>
            <person name="Fraser C.M."/>
            <person name="Frutos R."/>
            <person name="Molina D.M."/>
            <person name="Krause P.J."/>
            <person name="Ben Mamoun C."/>
        </authorList>
    </citation>
    <scope>NUCLEOTIDE SEQUENCE [LARGE SCALE GENOMIC DNA]</scope>
    <source>
        <strain evidence="2 3">RI</strain>
    </source>
</reference>
<keyword evidence="1" id="KW-0812">Transmembrane</keyword>
<dbReference type="Gene3D" id="2.40.70.10">
    <property type="entry name" value="Acid Proteases"/>
    <property type="match status" value="1"/>
</dbReference>
<accession>A0A1R4ABR5</accession>
<dbReference type="KEGG" id="bmic:BMR1_03g02090"/>